<evidence type="ECO:0008006" key="4">
    <source>
        <dbReference type="Google" id="ProtNLM"/>
    </source>
</evidence>
<proteinExistence type="predicted"/>
<gene>
    <name evidence="2" type="ORF">CBQ26_18105</name>
</gene>
<evidence type="ECO:0000256" key="1">
    <source>
        <dbReference type="SAM" id="SignalP"/>
    </source>
</evidence>
<evidence type="ECO:0000313" key="2">
    <source>
        <dbReference type="EMBL" id="OWL93974.1"/>
    </source>
</evidence>
<sequence length="176" mass="18850">MPPLRAALLIPAALVAVSALNPAQAGGGGPRPAPATTCRDGYVRPDFTALKAQLTRARTQWNAGRPASYTYDLRQIAAPVLFPETRVTVQAGRVTRTDLLPGQQGDPNPLAAQTIDARFDELFQTLQRQSRAACPDVQVSFNPALGYPTRVYSGMGDGGIADGFGEWSIRNFTPLK</sequence>
<accession>A0A246BFK6</accession>
<dbReference type="Pfam" id="PF19671">
    <property type="entry name" value="DUF6174"/>
    <property type="match status" value="1"/>
</dbReference>
<dbReference type="AlphaFoldDB" id="A0A246BFK6"/>
<organism evidence="2 3">
    <name type="scientific">Deinococcus indicus</name>
    <dbReference type="NCBI Taxonomy" id="223556"/>
    <lineage>
        <taxon>Bacteria</taxon>
        <taxon>Thermotogati</taxon>
        <taxon>Deinococcota</taxon>
        <taxon>Deinococci</taxon>
        <taxon>Deinococcales</taxon>
        <taxon>Deinococcaceae</taxon>
        <taxon>Deinococcus</taxon>
    </lineage>
</organism>
<dbReference type="RefSeq" id="WP_088250011.1">
    <property type="nucleotide sequence ID" value="NZ_BNAM01000001.1"/>
</dbReference>
<dbReference type="OrthoDB" id="72660at2"/>
<evidence type="ECO:0000313" key="3">
    <source>
        <dbReference type="Proteomes" id="UP000197208"/>
    </source>
</evidence>
<protein>
    <recommendedName>
        <fullName evidence="4">SCP domain-containing protein</fullName>
    </recommendedName>
</protein>
<feature type="signal peptide" evidence="1">
    <location>
        <begin position="1"/>
        <end position="25"/>
    </location>
</feature>
<dbReference type="EMBL" id="NHMK01000030">
    <property type="protein sequence ID" value="OWL93974.1"/>
    <property type="molecule type" value="Genomic_DNA"/>
</dbReference>
<name>A0A246BFK6_9DEIO</name>
<comment type="caution">
    <text evidence="2">The sequence shown here is derived from an EMBL/GenBank/DDBJ whole genome shotgun (WGS) entry which is preliminary data.</text>
</comment>
<dbReference type="InterPro" id="IPR046172">
    <property type="entry name" value="DUF6174"/>
</dbReference>
<dbReference type="Proteomes" id="UP000197208">
    <property type="component" value="Unassembled WGS sequence"/>
</dbReference>
<keyword evidence="1" id="KW-0732">Signal</keyword>
<reference evidence="2 3" key="1">
    <citation type="submission" date="2017-05" db="EMBL/GenBank/DDBJ databases">
        <title>De novo genome assembly of Deniococcus indicus strain DR1.</title>
        <authorList>
            <person name="Chauhan D."/>
            <person name="Yennamalli R.M."/>
            <person name="Priyadarshini R."/>
        </authorList>
    </citation>
    <scope>NUCLEOTIDE SEQUENCE [LARGE SCALE GENOMIC DNA]</scope>
    <source>
        <strain evidence="2 3">DR1</strain>
    </source>
</reference>
<keyword evidence="3" id="KW-1185">Reference proteome</keyword>
<feature type="chain" id="PRO_5012670366" description="SCP domain-containing protein" evidence="1">
    <location>
        <begin position="26"/>
        <end position="176"/>
    </location>
</feature>